<evidence type="ECO:0000256" key="12">
    <source>
        <dbReference type="RuleBase" id="RU003357"/>
    </source>
</evidence>
<keyword evidence="9 11" id="KW-0472">Membrane</keyword>
<keyword evidence="16" id="KW-0675">Receptor</keyword>
<evidence type="ECO:0000313" key="16">
    <source>
        <dbReference type="EMBL" id="WIT13637.1"/>
    </source>
</evidence>
<evidence type="ECO:0000256" key="9">
    <source>
        <dbReference type="ARBA" id="ARBA00023136"/>
    </source>
</evidence>
<dbReference type="RefSeq" id="WP_285234757.1">
    <property type="nucleotide sequence ID" value="NZ_CP116346.1"/>
</dbReference>
<dbReference type="KEGG" id="pais:PFX98_08470"/>
<evidence type="ECO:0000256" key="8">
    <source>
        <dbReference type="ARBA" id="ARBA00023077"/>
    </source>
</evidence>
<feature type="chain" id="PRO_5041697310" evidence="13">
    <location>
        <begin position="29"/>
        <end position="842"/>
    </location>
</feature>
<protein>
    <submittedName>
        <fullName evidence="16">TonB-dependent receptor</fullName>
    </submittedName>
</protein>
<accession>A0AA95NI56</accession>
<dbReference type="Gene3D" id="2.40.170.20">
    <property type="entry name" value="TonB-dependent receptor, beta-barrel domain"/>
    <property type="match status" value="1"/>
</dbReference>
<keyword evidence="8 12" id="KW-0798">TonB box</keyword>
<evidence type="ECO:0000256" key="6">
    <source>
        <dbReference type="ARBA" id="ARBA00023004"/>
    </source>
</evidence>
<evidence type="ECO:0000256" key="3">
    <source>
        <dbReference type="ARBA" id="ARBA00022452"/>
    </source>
</evidence>
<dbReference type="InterPro" id="IPR000531">
    <property type="entry name" value="Beta-barrel_TonB"/>
</dbReference>
<keyword evidence="2 11" id="KW-0813">Transport</keyword>
<gene>
    <name evidence="16" type="ORF">PFX98_08470</name>
</gene>
<dbReference type="PROSITE" id="PS52016">
    <property type="entry name" value="TONB_DEPENDENT_REC_3"/>
    <property type="match status" value="1"/>
</dbReference>
<dbReference type="SUPFAM" id="SSF56935">
    <property type="entry name" value="Porins"/>
    <property type="match status" value="1"/>
</dbReference>
<dbReference type="InterPro" id="IPR036942">
    <property type="entry name" value="Beta-barrel_TonB_sf"/>
</dbReference>
<evidence type="ECO:0000256" key="13">
    <source>
        <dbReference type="SAM" id="SignalP"/>
    </source>
</evidence>
<feature type="signal peptide" evidence="13">
    <location>
        <begin position="1"/>
        <end position="28"/>
    </location>
</feature>
<keyword evidence="17" id="KW-1185">Reference proteome</keyword>
<evidence type="ECO:0000256" key="2">
    <source>
        <dbReference type="ARBA" id="ARBA00022448"/>
    </source>
</evidence>
<evidence type="ECO:0000256" key="4">
    <source>
        <dbReference type="ARBA" id="ARBA00022496"/>
    </source>
</evidence>
<evidence type="ECO:0000256" key="5">
    <source>
        <dbReference type="ARBA" id="ARBA00022692"/>
    </source>
</evidence>
<keyword evidence="6" id="KW-0408">Iron</keyword>
<keyword evidence="7" id="KW-0406">Ion transport</keyword>
<evidence type="ECO:0000256" key="1">
    <source>
        <dbReference type="ARBA" id="ARBA00004571"/>
    </source>
</evidence>
<comment type="subcellular location">
    <subcellularLocation>
        <location evidence="1 11">Cell outer membrane</location>
        <topology evidence="1 11">Multi-pass membrane protein</topology>
    </subcellularLocation>
</comment>
<evidence type="ECO:0000259" key="15">
    <source>
        <dbReference type="Pfam" id="PF07715"/>
    </source>
</evidence>
<dbReference type="AlphaFoldDB" id="A0AA95NI56"/>
<feature type="domain" description="TonB-dependent receptor plug" evidence="15">
    <location>
        <begin position="70"/>
        <end position="178"/>
    </location>
</feature>
<evidence type="ECO:0000259" key="14">
    <source>
        <dbReference type="Pfam" id="PF00593"/>
    </source>
</evidence>
<feature type="domain" description="TonB-dependent receptor-like beta-barrel" evidence="14">
    <location>
        <begin position="321"/>
        <end position="804"/>
    </location>
</feature>
<dbReference type="Pfam" id="PF07715">
    <property type="entry name" value="Plug"/>
    <property type="match status" value="1"/>
</dbReference>
<dbReference type="InterPro" id="IPR012910">
    <property type="entry name" value="Plug_dom"/>
</dbReference>
<dbReference type="GO" id="GO:0009279">
    <property type="term" value="C:cell outer membrane"/>
    <property type="evidence" value="ECO:0007669"/>
    <property type="project" value="UniProtKB-SubCell"/>
</dbReference>
<dbReference type="EMBL" id="CP116346">
    <property type="protein sequence ID" value="WIT13637.1"/>
    <property type="molecule type" value="Genomic_DNA"/>
</dbReference>
<sequence length="842" mass="92817">MSATKISATPVAHAVALLTLGLLAPAHAQLQAAEANDEALPILSPGSKKPTDKLETVVITSSKRNQAAHKVPYNVSALTQEQLREANISDAKKLIAENVSINAPGNSARFADSVSVRGLNVSNVNANNLEQFIRTTVAYYLDDTPLPHMGYRIKDVSRVETLLGPQGTLYGAGSLGGTIRYITNKPDTRGFDARLNTSFYRTRHGALSNDTDLMLNAPLSEQLALRVSLAKLDEKGYTDRLANRPWITDPKLAWDGRPDAGTLLYPRDDWQRVKGGRVSLLFKPTADLELLLAHAEQSMLAHGSNGANTLPVKVAQAQNPGANYDSTWDTPFVVNDHTLISRYPEYADRDFKLDSLDLDWNLGFARLHASSSRFSDARVGQGDYAANGNSYYGWITGLGLGDSKRSAFMSFDNRYRGHSHELRLVSNGSGPWNWLLGLYRNGQDKNLRFSEWLPGLDAVGFPVLQSWYPALTWTRAAVGGRVDEGYAEDMQSRYRETAAYGELSFKPTERWTLTAGARVFNYEDRATPLVRDYIGSTSRGGEFTDSGKGKAYFKLNSAYQLSDDMLGYATLSQGFRRGGSNGFRDDVDSFAGTVKAVNPQVQNYLPDTTTNFELGVKGFALERRLQLQADVYRIKWKNTQTDFSQSLEDHNPDSPNFGIGFPINGTANGPDAHTQGIEFAARYLLNEHWQFSLNSAYTKAEWDQTKTLCAYVDGSGCTTWSAGGALGGAPAWKHTAGLRYSRELENGMEFSAGLNARRVGAVLSSRQDDPKQAAPHAYAAYTLLNANLGLSWDHWDLSLWVQNLRDVRAITSYQAVGDTQLGRRLITTQPRTVGLNLSYSFK</sequence>
<keyword evidence="4" id="KW-0410">Iron transport</keyword>
<evidence type="ECO:0000256" key="11">
    <source>
        <dbReference type="PROSITE-ProRule" id="PRU01360"/>
    </source>
</evidence>
<reference evidence="16" key="1">
    <citation type="submission" date="2023-01" db="EMBL/GenBank/DDBJ databases">
        <title>Whole genome sequence of Paucibacter sp. S2-9 isolated from pond sediment.</title>
        <authorList>
            <person name="Jung J.Y."/>
        </authorList>
    </citation>
    <scope>NUCLEOTIDE SEQUENCE</scope>
    <source>
        <strain evidence="16">S2-9</strain>
    </source>
</reference>
<evidence type="ECO:0000256" key="10">
    <source>
        <dbReference type="ARBA" id="ARBA00023237"/>
    </source>
</evidence>
<name>A0AA95NI56_9BURK</name>
<dbReference type="Pfam" id="PF00593">
    <property type="entry name" value="TonB_dep_Rec_b-barrel"/>
    <property type="match status" value="1"/>
</dbReference>
<proteinExistence type="inferred from homology"/>
<keyword evidence="13" id="KW-0732">Signal</keyword>
<evidence type="ECO:0000256" key="7">
    <source>
        <dbReference type="ARBA" id="ARBA00023065"/>
    </source>
</evidence>
<dbReference type="PANTHER" id="PTHR32552:SF81">
    <property type="entry name" value="TONB-DEPENDENT OUTER MEMBRANE RECEPTOR"/>
    <property type="match status" value="1"/>
</dbReference>
<dbReference type="PANTHER" id="PTHR32552">
    <property type="entry name" value="FERRICHROME IRON RECEPTOR-RELATED"/>
    <property type="match status" value="1"/>
</dbReference>
<keyword evidence="10 11" id="KW-0998">Cell outer membrane</keyword>
<dbReference type="GO" id="GO:0006826">
    <property type="term" value="P:iron ion transport"/>
    <property type="evidence" value="ECO:0007669"/>
    <property type="project" value="UniProtKB-KW"/>
</dbReference>
<keyword evidence="5 11" id="KW-0812">Transmembrane</keyword>
<organism evidence="16 17">
    <name type="scientific">Paucibacter sediminis</name>
    <dbReference type="NCBI Taxonomy" id="3019553"/>
    <lineage>
        <taxon>Bacteria</taxon>
        <taxon>Pseudomonadati</taxon>
        <taxon>Pseudomonadota</taxon>
        <taxon>Betaproteobacteria</taxon>
        <taxon>Burkholderiales</taxon>
        <taxon>Sphaerotilaceae</taxon>
        <taxon>Roseateles</taxon>
    </lineage>
</organism>
<evidence type="ECO:0000313" key="17">
    <source>
        <dbReference type="Proteomes" id="UP001177769"/>
    </source>
</evidence>
<dbReference type="InterPro" id="IPR039426">
    <property type="entry name" value="TonB-dep_rcpt-like"/>
</dbReference>
<dbReference type="Proteomes" id="UP001177769">
    <property type="component" value="Chromosome"/>
</dbReference>
<comment type="similarity">
    <text evidence="11 12">Belongs to the TonB-dependent receptor family.</text>
</comment>
<keyword evidence="3 11" id="KW-1134">Transmembrane beta strand</keyword>